<dbReference type="EMBL" id="JAKWBI020000025">
    <property type="protein sequence ID" value="KAJ2905754.1"/>
    <property type="molecule type" value="Genomic_DNA"/>
</dbReference>
<accession>A0AAD5S4C5</accession>
<evidence type="ECO:0000313" key="3">
    <source>
        <dbReference type="Proteomes" id="UP001201980"/>
    </source>
</evidence>
<feature type="region of interest" description="Disordered" evidence="1">
    <location>
        <begin position="206"/>
        <end position="230"/>
    </location>
</feature>
<protein>
    <submittedName>
        <fullName evidence="2">Uncharacterized protein</fullName>
    </submittedName>
</protein>
<evidence type="ECO:0000256" key="1">
    <source>
        <dbReference type="SAM" id="MobiDB-lite"/>
    </source>
</evidence>
<evidence type="ECO:0000313" key="2">
    <source>
        <dbReference type="EMBL" id="KAJ2905754.1"/>
    </source>
</evidence>
<sequence>MDHQQEEDVNAHGFDKYRHLLQKAVGLLPEEAASPAPWKARYDKIKWKIPNVHDYIEKAIRLRDHFNDRKRAWVILGYHPDGNHVGSIPGIEQLGIFNPETKHPSGPDLGVLPGTEKTLAAGCNRRELEQFFNDILFQLWPHAKVHVPEMGEEAQRFKPVFSEGDFDSLLQATRIVLRAMNKAGGYRNQLRKIGQEMPWLEIKIGETRPDLDPPRGHLDGQRPPGDFDKLPDIKNPDASQVAAYGPASRAEEMMSFAYHHNLEQKEKVLDEFEARDDDGTERFCQGVPITDADGWSLWSSIAWWLGQDSRFDRYWSRSAGLVGEHIHTHRAPLAKADLAYWYEKALLLPNSRVGRLCHRRYYVLELESNELVLPKKKTGEIYDAEREREVGGCRLSRVLFGNQINAAPGLPGAAHLKLLLNLLEVVADFYGVEIILLVGLPSLRDERSVRDWFVRGPPAGEAGIQWFFLEMEPGHIIPVHIDAAMPGRDKPDMWPTHNHIGAADARKHVAAASQILYSREFPGRPWKRHSNGSLGEPVKIRGQHPWERADCRSDSWNPAEGGKGLNKRQRFYFFAMARVDMPIPSFDVSAKDLGSRNWTKPVKKKGHRDDPNIPRGEEQLGVEVLDGQYWESPDGRRISRTTGKMFYN</sequence>
<gene>
    <name evidence="2" type="ORF">MKZ38_004431</name>
</gene>
<dbReference type="Proteomes" id="UP001201980">
    <property type="component" value="Unassembled WGS sequence"/>
</dbReference>
<proteinExistence type="predicted"/>
<dbReference type="AlphaFoldDB" id="A0AAD5S4C5"/>
<reference evidence="2" key="1">
    <citation type="submission" date="2022-07" db="EMBL/GenBank/DDBJ databases">
        <title>Draft genome sequence of Zalerion maritima ATCC 34329, a (micro)plastics degrading marine fungus.</title>
        <authorList>
            <person name="Paco A."/>
            <person name="Goncalves M.F.M."/>
            <person name="Rocha-Santos T.A.P."/>
            <person name="Alves A."/>
        </authorList>
    </citation>
    <scope>NUCLEOTIDE SEQUENCE</scope>
    <source>
        <strain evidence="2">ATCC 34329</strain>
    </source>
</reference>
<comment type="caution">
    <text evidence="2">The sequence shown here is derived from an EMBL/GenBank/DDBJ whole genome shotgun (WGS) entry which is preliminary data.</text>
</comment>
<organism evidence="2 3">
    <name type="scientific">Zalerion maritima</name>
    <dbReference type="NCBI Taxonomy" id="339359"/>
    <lineage>
        <taxon>Eukaryota</taxon>
        <taxon>Fungi</taxon>
        <taxon>Dikarya</taxon>
        <taxon>Ascomycota</taxon>
        <taxon>Pezizomycotina</taxon>
        <taxon>Sordariomycetes</taxon>
        <taxon>Lulworthiomycetidae</taxon>
        <taxon>Lulworthiales</taxon>
        <taxon>Lulworthiaceae</taxon>
        <taxon>Zalerion</taxon>
    </lineage>
</organism>
<keyword evidence="3" id="KW-1185">Reference proteome</keyword>
<name>A0AAD5S4C5_9PEZI</name>